<organism evidence="2 3">
    <name type="scientific">Agrobacterium genomosp. 2 str. CFBP 5494</name>
    <dbReference type="NCBI Taxonomy" id="1183436"/>
    <lineage>
        <taxon>Bacteria</taxon>
        <taxon>Pseudomonadati</taxon>
        <taxon>Pseudomonadota</taxon>
        <taxon>Alphaproteobacteria</taxon>
        <taxon>Hyphomicrobiales</taxon>
        <taxon>Rhizobiaceae</taxon>
        <taxon>Rhizobium/Agrobacterium group</taxon>
        <taxon>Agrobacterium</taxon>
        <taxon>Agrobacterium tumefaciens complex</taxon>
    </lineage>
</organism>
<keyword evidence="3" id="KW-1185">Reference proteome</keyword>
<reference evidence="2 3" key="1">
    <citation type="submission" date="2016-01" db="EMBL/GenBank/DDBJ databases">
        <authorList>
            <person name="Regsiter A."/>
            <person name="william w."/>
        </authorList>
    </citation>
    <scope>NUCLEOTIDE SEQUENCE [LARGE SCALE GENOMIC DNA]</scope>
    <source>
        <strain evidence="2 3">CFBP 5494</strain>
    </source>
</reference>
<dbReference type="AlphaFoldDB" id="A0A9W5F3P2"/>
<feature type="region of interest" description="Disordered" evidence="1">
    <location>
        <begin position="1"/>
        <end position="20"/>
    </location>
</feature>
<name>A0A9W5F3P2_9HYPH</name>
<sequence>MDDPGLGREVDRSDGVVGLP</sequence>
<proteinExistence type="predicted"/>
<feature type="compositionally biased region" description="Basic and acidic residues" evidence="1">
    <location>
        <begin position="1"/>
        <end position="14"/>
    </location>
</feature>
<comment type="caution">
    <text evidence="2">The sequence shown here is derived from an EMBL/GenBank/DDBJ whole genome shotgun (WGS) entry which is preliminary data.</text>
</comment>
<gene>
    <name evidence="2" type="ORF">AGR2A_Lc150111</name>
</gene>
<protein>
    <submittedName>
        <fullName evidence="2">Uncharacterized protein</fullName>
    </submittedName>
</protein>
<accession>A0A9W5F3P2</accession>
<dbReference type="EMBL" id="FBVY01000027">
    <property type="protein sequence ID" value="CUW95430.1"/>
    <property type="molecule type" value="Genomic_DNA"/>
</dbReference>
<evidence type="ECO:0000256" key="1">
    <source>
        <dbReference type="SAM" id="MobiDB-lite"/>
    </source>
</evidence>
<dbReference type="Proteomes" id="UP000191933">
    <property type="component" value="Unassembled WGS sequence"/>
</dbReference>
<evidence type="ECO:0000313" key="2">
    <source>
        <dbReference type="EMBL" id="CUW95430.1"/>
    </source>
</evidence>
<evidence type="ECO:0000313" key="3">
    <source>
        <dbReference type="Proteomes" id="UP000191933"/>
    </source>
</evidence>